<evidence type="ECO:0000313" key="3">
    <source>
        <dbReference type="Proteomes" id="UP000290189"/>
    </source>
</evidence>
<sequence>MPSPISMPLLLSMLSLMIWSPVCIRASGGETSCDRTEKLAVFESWAEELGIRSNFRSAMYALGGFEIIVLCDDSESMLSKDVVDDMGNKMTRWDELRDTVKLIVDFGALFDDNGIDVYFLNRPTLPGVTCASDLEKAFKKDPIGGTPLVSTVDRIRREKIDPLESKKQKVLLVIATDGQPSDGKSAFHQRIASLPENVYVSILACTDNRAAVAYLDGMDRLTRVDVTDDYMTELEQIRSKQGKSFKFSKGDYIAKALAGPIQPWLDQLDEGRVDVPQYNRVPKRDAKGTCCTIC</sequence>
<dbReference type="EMBL" id="OVEO01000003">
    <property type="protein sequence ID" value="SPQ94576.1"/>
    <property type="molecule type" value="Genomic_DNA"/>
</dbReference>
<geneLocation type="mitochondrion" evidence="2"/>
<feature type="signal peptide" evidence="1">
    <location>
        <begin position="1"/>
        <end position="29"/>
    </location>
</feature>
<dbReference type="InterPro" id="IPR036465">
    <property type="entry name" value="vWFA_dom_sf"/>
</dbReference>
<name>A0A3P3Y330_PLABS</name>
<protein>
    <recommendedName>
        <fullName evidence="4">VWFA domain-containing protein</fullName>
    </recommendedName>
</protein>
<reference evidence="2 3" key="1">
    <citation type="submission" date="2018-03" db="EMBL/GenBank/DDBJ databases">
        <authorList>
            <person name="Fogelqvist J."/>
        </authorList>
    </citation>
    <scope>NUCLEOTIDE SEQUENCE [LARGE SCALE GENOMIC DNA]</scope>
</reference>
<accession>A0A3P3Y330</accession>
<dbReference type="Proteomes" id="UP000290189">
    <property type="component" value="Unassembled WGS sequence"/>
</dbReference>
<keyword evidence="2" id="KW-0496">Mitochondrion</keyword>
<organism evidence="2 3">
    <name type="scientific">Plasmodiophora brassicae</name>
    <name type="common">Clubroot disease agent</name>
    <dbReference type="NCBI Taxonomy" id="37360"/>
    <lineage>
        <taxon>Eukaryota</taxon>
        <taxon>Sar</taxon>
        <taxon>Rhizaria</taxon>
        <taxon>Endomyxa</taxon>
        <taxon>Phytomyxea</taxon>
        <taxon>Plasmodiophorida</taxon>
        <taxon>Plasmodiophoridae</taxon>
        <taxon>Plasmodiophora</taxon>
    </lineage>
</organism>
<dbReference type="AlphaFoldDB" id="A0A3P3Y330"/>
<proteinExistence type="predicted"/>
<dbReference type="SUPFAM" id="SSF53300">
    <property type="entry name" value="vWA-like"/>
    <property type="match status" value="1"/>
</dbReference>
<evidence type="ECO:0000313" key="2">
    <source>
        <dbReference type="EMBL" id="SPQ94576.1"/>
    </source>
</evidence>
<dbReference type="PANTHER" id="PTHR34706">
    <property type="entry name" value="SLR1338 PROTEIN"/>
    <property type="match status" value="1"/>
</dbReference>
<feature type="chain" id="PRO_5018226198" description="VWFA domain-containing protein" evidence="1">
    <location>
        <begin position="30"/>
        <end position="294"/>
    </location>
</feature>
<evidence type="ECO:0008006" key="4">
    <source>
        <dbReference type="Google" id="ProtNLM"/>
    </source>
</evidence>
<evidence type="ECO:0000256" key="1">
    <source>
        <dbReference type="SAM" id="SignalP"/>
    </source>
</evidence>
<keyword evidence="1" id="KW-0732">Signal</keyword>
<dbReference type="PANTHER" id="PTHR34706:SF1">
    <property type="entry name" value="VWFA DOMAIN-CONTAINING PROTEIN"/>
    <property type="match status" value="1"/>
</dbReference>
<gene>
    <name evidence="2" type="ORF">PLBR_LOCUS1791</name>
</gene>
<dbReference type="Gene3D" id="3.40.50.410">
    <property type="entry name" value="von Willebrand factor, type A domain"/>
    <property type="match status" value="1"/>
</dbReference>